<reference evidence="2 3" key="1">
    <citation type="submission" date="2019-07" db="EMBL/GenBank/DDBJ databases">
        <authorList>
            <person name="Zhu P."/>
        </authorList>
    </citation>
    <scope>NUCLEOTIDE SEQUENCE [LARGE SCALE GENOMIC DNA]</scope>
    <source>
        <strain evidence="2 3">SSL-25</strain>
    </source>
</reference>
<accession>A0A5B8JQX5</accession>
<dbReference type="OrthoDB" id="3685701at2"/>
<dbReference type="RefSeq" id="WP_146483530.1">
    <property type="nucleotide sequence ID" value="NZ_CP042266.1"/>
</dbReference>
<evidence type="ECO:0000313" key="3">
    <source>
        <dbReference type="Proteomes" id="UP000320580"/>
    </source>
</evidence>
<gene>
    <name evidence="2" type="ORF">FQU76_30580</name>
</gene>
<dbReference type="AlphaFoldDB" id="A0A5B8JQX5"/>
<dbReference type="EMBL" id="CP042266">
    <property type="protein sequence ID" value="QDY80133.1"/>
    <property type="molecule type" value="Genomic_DNA"/>
</dbReference>
<dbReference type="InterPro" id="IPR058188">
    <property type="entry name" value="YxiG-like"/>
</dbReference>
<keyword evidence="3" id="KW-1185">Reference proteome</keyword>
<evidence type="ECO:0000259" key="1">
    <source>
        <dbReference type="Pfam" id="PF24712"/>
    </source>
</evidence>
<organism evidence="2 3">
    <name type="scientific">Streptomyces qinzhouensis</name>
    <dbReference type="NCBI Taxonomy" id="2599401"/>
    <lineage>
        <taxon>Bacteria</taxon>
        <taxon>Bacillati</taxon>
        <taxon>Actinomycetota</taxon>
        <taxon>Actinomycetes</taxon>
        <taxon>Kitasatosporales</taxon>
        <taxon>Streptomycetaceae</taxon>
        <taxon>Streptomyces</taxon>
    </lineage>
</organism>
<dbReference type="Pfam" id="PF24712">
    <property type="entry name" value="YxiG_2"/>
    <property type="match status" value="1"/>
</dbReference>
<name>A0A5B8JQX5_9ACTN</name>
<proteinExistence type="predicted"/>
<feature type="domain" description="YxiG-like" evidence="1">
    <location>
        <begin position="2"/>
        <end position="154"/>
    </location>
</feature>
<protein>
    <recommendedName>
        <fullName evidence="1">YxiG-like domain-containing protein</fullName>
    </recommendedName>
</protein>
<dbReference type="Proteomes" id="UP000320580">
    <property type="component" value="Chromosome"/>
</dbReference>
<sequence length="155" mass="17960">MDTAELQRTLNETVGHLVVHHGYTTYMRDYEVIVHVWNGPQSPPTYLRFLFRYCVEARCESFLSTDTWRDSLDDRLLDRETADPDLGGYVWGAKYHEMYGAELRPESEATRRWSKAVGIDFREVHIETNAHDLTLLFSDLEVSEVPVGYAPFLAD</sequence>
<evidence type="ECO:0000313" key="2">
    <source>
        <dbReference type="EMBL" id="QDY80133.1"/>
    </source>
</evidence>
<dbReference type="KEGG" id="sqz:FQU76_30580"/>